<dbReference type="AlphaFoldDB" id="A0A4V2UUA8"/>
<dbReference type="InterPro" id="IPR036909">
    <property type="entry name" value="Cyt_c-like_dom_sf"/>
</dbReference>
<dbReference type="Pfam" id="PF00034">
    <property type="entry name" value="Cytochrom_C"/>
    <property type="match status" value="1"/>
</dbReference>
<dbReference type="Pfam" id="PF13646">
    <property type="entry name" value="HEAT_2"/>
    <property type="match status" value="1"/>
</dbReference>
<dbReference type="InterPro" id="IPR013428">
    <property type="entry name" value="Membrane-bound_put_N"/>
</dbReference>
<dbReference type="Gene3D" id="1.25.10.10">
    <property type="entry name" value="Leucine-rich Repeat Variant"/>
    <property type="match status" value="1"/>
</dbReference>
<dbReference type="InterPro" id="IPR011042">
    <property type="entry name" value="6-blade_b-propeller_TolB-like"/>
</dbReference>
<dbReference type="OrthoDB" id="9811395at2"/>
<dbReference type="NCBIfam" id="TIGR02604">
    <property type="entry name" value="Piru_Ver_Nterm"/>
    <property type="match status" value="1"/>
</dbReference>
<keyword evidence="3 4" id="KW-0408">Iron</keyword>
<dbReference type="GO" id="GO:0046872">
    <property type="term" value="F:metal ion binding"/>
    <property type="evidence" value="ECO:0007669"/>
    <property type="project" value="UniProtKB-KW"/>
</dbReference>
<evidence type="ECO:0000256" key="3">
    <source>
        <dbReference type="ARBA" id="ARBA00023004"/>
    </source>
</evidence>
<organism evidence="6 7">
    <name type="scientific">Anseongella ginsenosidimutans</name>
    <dbReference type="NCBI Taxonomy" id="496056"/>
    <lineage>
        <taxon>Bacteria</taxon>
        <taxon>Pseudomonadati</taxon>
        <taxon>Bacteroidota</taxon>
        <taxon>Sphingobacteriia</taxon>
        <taxon>Sphingobacteriales</taxon>
        <taxon>Sphingobacteriaceae</taxon>
        <taxon>Anseongella</taxon>
    </lineage>
</organism>
<evidence type="ECO:0000256" key="1">
    <source>
        <dbReference type="ARBA" id="ARBA00022617"/>
    </source>
</evidence>
<dbReference type="InterPro" id="IPR013427">
    <property type="entry name" value="Haem-bd_dom_put"/>
</dbReference>
<reference evidence="6 7" key="1">
    <citation type="submission" date="2019-03" db="EMBL/GenBank/DDBJ databases">
        <title>Genomic Encyclopedia of Type Strains, Phase IV (KMG-IV): sequencing the most valuable type-strain genomes for metagenomic binning, comparative biology and taxonomic classification.</title>
        <authorList>
            <person name="Goeker M."/>
        </authorList>
    </citation>
    <scope>NUCLEOTIDE SEQUENCE [LARGE SCALE GENOMIC DNA]</scope>
    <source>
        <strain evidence="6 7">DSM 21100</strain>
    </source>
</reference>
<dbReference type="Proteomes" id="UP000295807">
    <property type="component" value="Unassembled WGS sequence"/>
</dbReference>
<dbReference type="PROSITE" id="PS51007">
    <property type="entry name" value="CYTC"/>
    <property type="match status" value="1"/>
</dbReference>
<protein>
    <submittedName>
        <fullName evidence="6">Putative membrane-bound dehydrogenase-like protein</fullName>
    </submittedName>
</protein>
<gene>
    <name evidence="6" type="ORF">EDD80_101140</name>
</gene>
<dbReference type="PROSITE" id="PS51257">
    <property type="entry name" value="PROKAR_LIPOPROTEIN"/>
    <property type="match status" value="1"/>
</dbReference>
<evidence type="ECO:0000259" key="5">
    <source>
        <dbReference type="PROSITE" id="PS51007"/>
    </source>
</evidence>
<keyword evidence="1 4" id="KW-0349">Heme</keyword>
<keyword evidence="7" id="KW-1185">Reference proteome</keyword>
<dbReference type="Pfam" id="PF23500">
    <property type="entry name" value="DUF7133"/>
    <property type="match status" value="1"/>
</dbReference>
<dbReference type="InterPro" id="IPR016024">
    <property type="entry name" value="ARM-type_fold"/>
</dbReference>
<dbReference type="InterPro" id="IPR055557">
    <property type="entry name" value="DUF7133"/>
</dbReference>
<dbReference type="GO" id="GO:0009055">
    <property type="term" value="F:electron transfer activity"/>
    <property type="evidence" value="ECO:0007669"/>
    <property type="project" value="InterPro"/>
</dbReference>
<feature type="domain" description="Cytochrome c" evidence="5">
    <location>
        <begin position="894"/>
        <end position="1027"/>
    </location>
</feature>
<dbReference type="NCBIfam" id="TIGR02603">
    <property type="entry name" value="CxxCH_TIGR02603"/>
    <property type="match status" value="1"/>
</dbReference>
<dbReference type="SUPFAM" id="SSF46626">
    <property type="entry name" value="Cytochrome c"/>
    <property type="match status" value="1"/>
</dbReference>
<dbReference type="PANTHER" id="PTHR33546">
    <property type="entry name" value="LARGE, MULTIFUNCTIONAL SECRETED PROTEIN-RELATED"/>
    <property type="match status" value="1"/>
</dbReference>
<dbReference type="EMBL" id="SMAD01000001">
    <property type="protein sequence ID" value="TCS89943.1"/>
    <property type="molecule type" value="Genomic_DNA"/>
</dbReference>
<sequence length="1027" mass="114539">MNSRTFQTIGCLSFVILLSGCLNKEKTEDAGRFIGEKFSEHVRSTDPRTPEEERLGFKLPPGFEIELYASEPDIGKPMNISFDAKGRMWVTQSFEYPFPAEGRGKDRITILEDTDGDGRADRFTHFSDTMNIPIGILPHGDGAIAYSIPNVYRFRDSNGDGNADRSAVVLGPFEHKDTHGMVNNFTWGFDGWIHADHGFTNNSTVAGSDGDSITMQSGNTFRFRPDGSRAEQTTYGRVNPFGLAFDELGYLYSVDCHSSPIYQLIRGGDYPHFGKREEGIGFAPDTKPHGEESTALAGMAYYSTTAFPEEFRKNLFIGDVVTCRVHRYSFEFNGSTPVAKAEQDLVMSEDPWFRPVDVELGPDGALYIADFYNRIIGHYEVPLDHPARDRIRGRIWRITYKGNSEEVEDWTRAGVKELLEGFGHSNLKVRLKVANELVQRIGREAIEPLKKMLAGQELDAQKYVHALWALYRLDALESQAVQKAAAHEDPLIRIHIMRILAEMVVPAPEYYRLVIAALEDGDPHVQRAAVEVLANYPQIASVEQLLAFRKHIPDHDTHLLYTTRLCLRNLLREETLTKEVIARQWDDLQASTLADVMTGVNLPQAGTFVFAFMKEHTVPNEQLSRLLEHAARFIPEEKLAELTVSSQRAYGKDLNTSFMSFTAIQRGMSQRGTDTHAQLMAWGGELTRNILNKYFPAAEAGSGPEASSQDISQQRFAVEFVGKAKMASLEDRLEKALQQETADRSVRVSAARSLMQLDPEENASLAGAILKSDSADLELRKQMAIVLGEFPGGTTREILNAVNNAPAALQVEIVKSLVNSPGGVVLVFEKVKKGEIFPRTLLDPQVKQQLSGLSPALQKEYDSLTANIPPVSEEKQALLWERMANFNQTPRNEDMVKTGREVFVQNCSACHQINGDGGMIGPQLTGIGNWGANALAEKILDPNRNVSESFRNYIIKTRDGKTLTGLFRREEGETIVFADVTGKEFSVAKADIAEQEASEFTLMPGNFGEVLSQDDFNKLLSYLLKQK</sequence>
<evidence type="ECO:0000313" key="6">
    <source>
        <dbReference type="EMBL" id="TCS89943.1"/>
    </source>
</evidence>
<dbReference type="Gene3D" id="2.120.10.30">
    <property type="entry name" value="TolB, C-terminal domain"/>
    <property type="match status" value="1"/>
</dbReference>
<keyword evidence="2 4" id="KW-0479">Metal-binding</keyword>
<evidence type="ECO:0000256" key="2">
    <source>
        <dbReference type="ARBA" id="ARBA00022723"/>
    </source>
</evidence>
<accession>A0A4V2UUA8</accession>
<dbReference type="PANTHER" id="PTHR33546:SF1">
    <property type="entry name" value="LARGE, MULTIFUNCTIONAL SECRETED PROTEIN"/>
    <property type="match status" value="1"/>
</dbReference>
<dbReference type="InterPro" id="IPR009056">
    <property type="entry name" value="Cyt_c-like_dom"/>
</dbReference>
<dbReference type="InterPro" id="IPR011041">
    <property type="entry name" value="Quinoprot_gluc/sorb_DH_b-prop"/>
</dbReference>
<evidence type="ECO:0000313" key="7">
    <source>
        <dbReference type="Proteomes" id="UP000295807"/>
    </source>
</evidence>
<dbReference type="SUPFAM" id="SSF48371">
    <property type="entry name" value="ARM repeat"/>
    <property type="match status" value="1"/>
</dbReference>
<name>A0A4V2UUA8_9SPHI</name>
<dbReference type="Gene3D" id="1.10.760.10">
    <property type="entry name" value="Cytochrome c-like domain"/>
    <property type="match status" value="1"/>
</dbReference>
<dbReference type="RefSeq" id="WP_132127417.1">
    <property type="nucleotide sequence ID" value="NZ_CP042432.1"/>
</dbReference>
<dbReference type="SUPFAM" id="SSF50952">
    <property type="entry name" value="Soluble quinoprotein glucose dehydrogenase"/>
    <property type="match status" value="1"/>
</dbReference>
<proteinExistence type="predicted"/>
<comment type="caution">
    <text evidence="6">The sequence shown here is derived from an EMBL/GenBank/DDBJ whole genome shotgun (WGS) entry which is preliminary data.</text>
</comment>
<evidence type="ECO:0000256" key="4">
    <source>
        <dbReference type="PROSITE-ProRule" id="PRU00433"/>
    </source>
</evidence>
<dbReference type="InterPro" id="IPR011989">
    <property type="entry name" value="ARM-like"/>
</dbReference>
<dbReference type="GO" id="GO:0020037">
    <property type="term" value="F:heme binding"/>
    <property type="evidence" value="ECO:0007669"/>
    <property type="project" value="InterPro"/>
</dbReference>